<feature type="compositionally biased region" description="Basic and acidic residues" evidence="1">
    <location>
        <begin position="69"/>
        <end position="85"/>
    </location>
</feature>
<dbReference type="Proteomes" id="UP000042997">
    <property type="component" value="Unassembled WGS sequence"/>
</dbReference>
<evidence type="ECO:0000313" key="3">
    <source>
        <dbReference type="Proteomes" id="UP000042997"/>
    </source>
</evidence>
<accession>A0A098BER1</accession>
<name>A0A098BER1_9NOCA</name>
<dbReference type="AlphaFoldDB" id="A0A098BER1"/>
<proteinExistence type="predicted"/>
<protein>
    <submittedName>
        <fullName evidence="2">Uncharacterized protein</fullName>
    </submittedName>
</protein>
<feature type="compositionally biased region" description="Basic and acidic residues" evidence="1">
    <location>
        <begin position="1"/>
        <end position="14"/>
    </location>
</feature>
<organism evidence="2 3">
    <name type="scientific">Rhodococcus ruber</name>
    <dbReference type="NCBI Taxonomy" id="1830"/>
    <lineage>
        <taxon>Bacteria</taxon>
        <taxon>Bacillati</taxon>
        <taxon>Actinomycetota</taxon>
        <taxon>Actinomycetes</taxon>
        <taxon>Mycobacteriales</taxon>
        <taxon>Nocardiaceae</taxon>
        <taxon>Rhodococcus</taxon>
    </lineage>
</organism>
<gene>
    <name evidence="2" type="ORF">RHRU231_230036</name>
</gene>
<evidence type="ECO:0000313" key="2">
    <source>
        <dbReference type="EMBL" id="CDZ87208.1"/>
    </source>
</evidence>
<evidence type="ECO:0000256" key="1">
    <source>
        <dbReference type="SAM" id="MobiDB-lite"/>
    </source>
</evidence>
<sequence length="161" mass="17772">MRARRPDPDARPDRPSGPVLEPKRLRLRLWSIAGGAPATPAAPWSTAPLGHRRSRRSPWRQPDSTLCPRRPDQQEPDARDEKVIPHPEPWTPTSSDRAGCGSSLHTRPAVANQSETARAGTRTARKIGASHCLSVNDIHGILPARNRPKIRFLGVAYRGNL</sequence>
<feature type="compositionally biased region" description="Low complexity" evidence="1">
    <location>
        <begin position="33"/>
        <end position="48"/>
    </location>
</feature>
<dbReference type="EMBL" id="CCSD01000032">
    <property type="protein sequence ID" value="CDZ87208.1"/>
    <property type="molecule type" value="Genomic_DNA"/>
</dbReference>
<feature type="region of interest" description="Disordered" evidence="1">
    <location>
        <begin position="1"/>
        <end position="123"/>
    </location>
</feature>
<reference evidence="2 3" key="1">
    <citation type="journal article" date="2014" name="Genome Announc.">
        <title>Draft Genome Sequence of Propane- and Butane-Oxidizing Actinobacterium Rhodococcus ruber IEGM 231.</title>
        <authorList>
            <person name="Ivshina I.B."/>
            <person name="Kuyukina M.S."/>
            <person name="Krivoruchko A.V."/>
            <person name="Barbe V."/>
            <person name="Fischer C."/>
        </authorList>
    </citation>
    <scope>NUCLEOTIDE SEQUENCE [LARGE SCALE GENOMIC DNA]</scope>
</reference>